<accession>A0A0W8E8L7</accession>
<keyword evidence="1" id="KW-0472">Membrane</keyword>
<feature type="transmembrane region" description="Helical" evidence="1">
    <location>
        <begin position="190"/>
        <end position="212"/>
    </location>
</feature>
<feature type="transmembrane region" description="Helical" evidence="1">
    <location>
        <begin position="363"/>
        <end position="389"/>
    </location>
</feature>
<comment type="caution">
    <text evidence="2">The sequence shown here is derived from an EMBL/GenBank/DDBJ whole genome shotgun (WGS) entry which is preliminary data.</text>
</comment>
<dbReference type="AlphaFoldDB" id="A0A0W8E8L7"/>
<reference evidence="2" key="1">
    <citation type="journal article" date="2015" name="Proc. Natl. Acad. Sci. U.S.A.">
        <title>Networks of energetic and metabolic interactions define dynamics in microbial communities.</title>
        <authorList>
            <person name="Embree M."/>
            <person name="Liu J.K."/>
            <person name="Al-Bassam M.M."/>
            <person name="Zengler K."/>
        </authorList>
    </citation>
    <scope>NUCLEOTIDE SEQUENCE</scope>
</reference>
<keyword evidence="1" id="KW-1133">Transmembrane helix</keyword>
<dbReference type="EMBL" id="LNQE01001840">
    <property type="protein sequence ID" value="KUG04797.1"/>
    <property type="molecule type" value="Genomic_DNA"/>
</dbReference>
<feature type="transmembrane region" description="Helical" evidence="1">
    <location>
        <begin position="71"/>
        <end position="89"/>
    </location>
</feature>
<feature type="transmembrane region" description="Helical" evidence="1">
    <location>
        <begin position="101"/>
        <end position="118"/>
    </location>
</feature>
<dbReference type="Pfam" id="PF13687">
    <property type="entry name" value="DUF4153"/>
    <property type="match status" value="1"/>
</dbReference>
<feature type="transmembrane region" description="Helical" evidence="1">
    <location>
        <begin position="241"/>
        <end position="260"/>
    </location>
</feature>
<feature type="transmembrane region" description="Helical" evidence="1">
    <location>
        <begin position="401"/>
        <end position="420"/>
    </location>
</feature>
<evidence type="ECO:0000313" key="2">
    <source>
        <dbReference type="EMBL" id="KUG04797.1"/>
    </source>
</evidence>
<organism evidence="2">
    <name type="scientific">hydrocarbon metagenome</name>
    <dbReference type="NCBI Taxonomy" id="938273"/>
    <lineage>
        <taxon>unclassified sequences</taxon>
        <taxon>metagenomes</taxon>
        <taxon>ecological metagenomes</taxon>
    </lineage>
</organism>
<feature type="transmembrane region" description="Helical" evidence="1">
    <location>
        <begin position="124"/>
        <end position="146"/>
    </location>
</feature>
<proteinExistence type="predicted"/>
<feature type="transmembrane region" description="Helical" evidence="1">
    <location>
        <begin position="426"/>
        <end position="445"/>
    </location>
</feature>
<feature type="transmembrane region" description="Helical" evidence="1">
    <location>
        <begin position="47"/>
        <end position="65"/>
    </location>
</feature>
<dbReference type="InterPro" id="IPR025291">
    <property type="entry name" value="DUF4153"/>
</dbReference>
<keyword evidence="1" id="KW-0812">Transmembrane</keyword>
<name>A0A0W8E8L7_9ZZZZ</name>
<gene>
    <name evidence="2" type="ORF">ASZ90_017786</name>
</gene>
<sequence>MNEPSINNNEADIISGTLVLGESEENVPVVPILNQGKVSFAADRMDSYFALFAFVLGFLFARWVLFAWQGWGVTLFTLVFCGSVTLYILKKGGQIQKAGWFWLAVVILIGLSFSLWSNNGLEPWHGLLLFCSAVYWILCATGLLVLGQTSNLLLLDSYNALFAIPFSNFGCQYQGLALLGTNKLARGRQLFSVALGLFLTFIVAAMVLPLLMEADSGGFAKLINGILDGFRGIGEDFWETFWQLMLAVPIAAYIFGLVAGSTHKRGTGLFEKDSTLKKISGLRILPMTTVYILMGLLSMLYIVFIGSQVPYFFSAFVGQRPEGWQIYSEYARSGFFELCRIAVINLLVLTAANIMNQQPENSIFLKILNALLAILTLLLIATAFSKMALYIGAYGLSMRRLLPCVFMTFMAIICGGAIALQKWSFSITRLAVGVGVVIFCMLCIVNPDSLVARYNAQRYLSGTLENFDVEILYRSGPAGVDSALMVYEQTNNQELQFKLKEYLLIQQQQADEVAGQSGDSWERAQARQKISECFD</sequence>
<protein>
    <submittedName>
        <fullName evidence="2">Uncharacterized protein</fullName>
    </submittedName>
</protein>
<evidence type="ECO:0000256" key="1">
    <source>
        <dbReference type="SAM" id="Phobius"/>
    </source>
</evidence>
<feature type="transmembrane region" description="Helical" evidence="1">
    <location>
        <begin position="281"/>
        <end position="304"/>
    </location>
</feature>